<gene>
    <name evidence="1" type="ORF">SAMN04487977_101559</name>
</gene>
<proteinExistence type="predicted"/>
<evidence type="ECO:0000313" key="1">
    <source>
        <dbReference type="EMBL" id="SEP83382.1"/>
    </source>
</evidence>
<name>A0A1H9B2X1_9SPIR</name>
<keyword evidence="2" id="KW-1185">Reference proteome</keyword>
<dbReference type="OrthoDB" id="1802755at2"/>
<dbReference type="Pfam" id="PF14284">
    <property type="entry name" value="PcfJ"/>
    <property type="match status" value="1"/>
</dbReference>
<reference evidence="1 2" key="1">
    <citation type="submission" date="2016-10" db="EMBL/GenBank/DDBJ databases">
        <authorList>
            <person name="de Groot N.N."/>
        </authorList>
    </citation>
    <scope>NUCLEOTIDE SEQUENCE [LARGE SCALE GENOMIC DNA]</scope>
    <source>
        <strain evidence="1 2">B25</strain>
    </source>
</reference>
<dbReference type="AlphaFoldDB" id="A0A1H9B2X1"/>
<dbReference type="InterPro" id="IPR025586">
    <property type="entry name" value="PcfJ"/>
</dbReference>
<sequence length="401" mass="47945">MYVCDYSDRLKIVKGEVVRIVTAYPKRKAESHRKLDIYREWENGDSECRNLYYNGYSGYRVAFPKDVVSLYNNGTCTFEQNLEKWGDASTVKVFRWYSDIISEKDRAVILSKYPEFKWVLNKWKSTLAKTMIALRIWKEHKEVEFLLSAGFECVALNLRFWKQTEKKRKEIVNYIRTHESSKRLNLSEIQTILKYKLSEEEYAEYHHFCFIYSKVRYDVYKYLKKIGQLNSRTVFLYRDYYKMLKESTHDIKSEYWLYPKDLQKKHDELREEINRIKELVAIEKLKIKQEKYSKAVKKWLKYKMDIDGYCVYVPETVEEIKEQADVLHQCLIACDYVSDVINKKCVLVFIRKNGKPIATAQLFKGNKIGQFYADEHDRGNCLPSPKVKAVMNKWLELKEVA</sequence>
<dbReference type="EMBL" id="FOFU01000001">
    <property type="protein sequence ID" value="SEP83382.1"/>
    <property type="molecule type" value="Genomic_DNA"/>
</dbReference>
<accession>A0A1H9B2X1</accession>
<evidence type="ECO:0000313" key="2">
    <source>
        <dbReference type="Proteomes" id="UP000182360"/>
    </source>
</evidence>
<protein>
    <submittedName>
        <fullName evidence="1">PcfJ-like protein</fullName>
    </submittedName>
</protein>
<dbReference type="RefSeq" id="WP_074640673.1">
    <property type="nucleotide sequence ID" value="NZ_FOFU01000001.1"/>
</dbReference>
<organism evidence="1 2">
    <name type="scientific">Treponema bryantii</name>
    <dbReference type="NCBI Taxonomy" id="163"/>
    <lineage>
        <taxon>Bacteria</taxon>
        <taxon>Pseudomonadati</taxon>
        <taxon>Spirochaetota</taxon>
        <taxon>Spirochaetia</taxon>
        <taxon>Spirochaetales</taxon>
        <taxon>Treponemataceae</taxon>
        <taxon>Treponema</taxon>
    </lineage>
</organism>
<dbReference type="Proteomes" id="UP000182360">
    <property type="component" value="Unassembled WGS sequence"/>
</dbReference>